<dbReference type="InterPro" id="IPR003018">
    <property type="entry name" value="GAF"/>
</dbReference>
<gene>
    <name evidence="3" type="ORF">HJG52_00825</name>
</gene>
<dbReference type="EMBL" id="JABEPQ010000001">
    <property type="protein sequence ID" value="NNM44551.1"/>
    <property type="molecule type" value="Genomic_DNA"/>
</dbReference>
<reference evidence="3 4" key="1">
    <citation type="submission" date="2020-04" db="EMBL/GenBank/DDBJ databases">
        <title>Knoellia sp. isolate from air conditioner.</title>
        <authorList>
            <person name="Chea S."/>
            <person name="Kim D.-U."/>
        </authorList>
    </citation>
    <scope>NUCLEOTIDE SEQUENCE [LARGE SCALE GENOMIC DNA]</scope>
    <source>
        <strain evidence="3 4">DB2414S</strain>
    </source>
</reference>
<name>A0A849HEB8_9MICO</name>
<organism evidence="3 4">
    <name type="scientific">Knoellia koreensis</name>
    <dbReference type="NCBI Taxonomy" id="2730921"/>
    <lineage>
        <taxon>Bacteria</taxon>
        <taxon>Bacillati</taxon>
        <taxon>Actinomycetota</taxon>
        <taxon>Actinomycetes</taxon>
        <taxon>Micrococcales</taxon>
        <taxon>Intrasporangiaceae</taxon>
        <taxon>Knoellia</taxon>
    </lineage>
</organism>
<dbReference type="Proteomes" id="UP000588586">
    <property type="component" value="Unassembled WGS sequence"/>
</dbReference>
<dbReference type="Gene3D" id="3.30.450.40">
    <property type="match status" value="1"/>
</dbReference>
<feature type="region of interest" description="Disordered" evidence="1">
    <location>
        <begin position="1"/>
        <end position="33"/>
    </location>
</feature>
<comment type="caution">
    <text evidence="3">The sequence shown here is derived from an EMBL/GenBank/DDBJ whole genome shotgun (WGS) entry which is preliminary data.</text>
</comment>
<protein>
    <submittedName>
        <fullName evidence="3">GAF domain-containing protein</fullName>
    </submittedName>
</protein>
<sequence length="415" mass="44132">MSTADHEAHRTRDRVLSRPAGGASSRSATAAPRREIAASWRRVAATGLDPGAGAAIVPLVEADLERRREESGLRELIPKLTTSLASVIDAGQLVVVADPQGRVLWRLGGTGVRRLADHLGFVDGSAWTEANVGTNAIGTALVLGQAVQVRGAEHFVESHTRWGCAAAPLTDPWTGRVVGVLDVSGPSAGLHPAELALVELTSRLTSMELLERRRAELDRLRASAAPLLSRVDGDALAVDRYGRLAAFVGSRAPERVALPDEMAPGAVWLPAVGPATAEPLGDGWLLRLGAATDEVASTLVLDLVGDPSVRVRGTSGEWSRQLSTRHTEILLSLVEAGAQGRTAAQLAVDLFDSPDPMVTVRAEMSRLRRVLGSVLLSSPYRLAPAVATVLRLPDDPRDLLPRSSAPVVQRRRRTR</sequence>
<feature type="domain" description="GAF" evidence="2">
    <location>
        <begin position="75"/>
        <end position="208"/>
    </location>
</feature>
<feature type="compositionally biased region" description="Low complexity" evidence="1">
    <location>
        <begin position="17"/>
        <end position="31"/>
    </location>
</feature>
<evidence type="ECO:0000259" key="2">
    <source>
        <dbReference type="Pfam" id="PF01590"/>
    </source>
</evidence>
<evidence type="ECO:0000313" key="4">
    <source>
        <dbReference type="Proteomes" id="UP000588586"/>
    </source>
</evidence>
<feature type="compositionally biased region" description="Basic and acidic residues" evidence="1">
    <location>
        <begin position="1"/>
        <end position="16"/>
    </location>
</feature>
<dbReference type="Pfam" id="PF01590">
    <property type="entry name" value="GAF"/>
    <property type="match status" value="1"/>
</dbReference>
<dbReference type="InterPro" id="IPR029016">
    <property type="entry name" value="GAF-like_dom_sf"/>
</dbReference>
<evidence type="ECO:0000313" key="3">
    <source>
        <dbReference type="EMBL" id="NNM44551.1"/>
    </source>
</evidence>
<proteinExistence type="predicted"/>
<accession>A0A849HEB8</accession>
<keyword evidence="4" id="KW-1185">Reference proteome</keyword>
<dbReference type="AlphaFoldDB" id="A0A849HEB8"/>
<dbReference type="RefSeq" id="WP_171241693.1">
    <property type="nucleotide sequence ID" value="NZ_JABEPQ010000001.1"/>
</dbReference>
<evidence type="ECO:0000256" key="1">
    <source>
        <dbReference type="SAM" id="MobiDB-lite"/>
    </source>
</evidence>